<evidence type="ECO:0000256" key="5">
    <source>
        <dbReference type="ARBA" id="ARBA00023163"/>
    </source>
</evidence>
<keyword evidence="5" id="KW-0804">Transcription</keyword>
<organism evidence="8 9">
    <name type="scientific">Paenibacillus allorhizoplanae</name>
    <dbReference type="NCBI Taxonomy" id="2905648"/>
    <lineage>
        <taxon>Bacteria</taxon>
        <taxon>Bacillati</taxon>
        <taxon>Bacillota</taxon>
        <taxon>Bacilli</taxon>
        <taxon>Bacillales</taxon>
        <taxon>Paenibacillaceae</taxon>
        <taxon>Paenibacillus</taxon>
    </lineage>
</organism>
<name>A0ABM9CSU7_9BACL</name>
<comment type="caution">
    <text evidence="8">The sequence shown here is derived from an EMBL/GenBank/DDBJ whole genome shotgun (WGS) entry which is preliminary data.</text>
</comment>
<dbReference type="InterPro" id="IPR014284">
    <property type="entry name" value="RNA_pol_sigma-70_dom"/>
</dbReference>
<feature type="domain" description="RNA polymerase sigma factor 70 region 4 type 2" evidence="7">
    <location>
        <begin position="88"/>
        <end position="140"/>
    </location>
</feature>
<dbReference type="InterPro" id="IPR007627">
    <property type="entry name" value="RNA_pol_sigma70_r2"/>
</dbReference>
<evidence type="ECO:0000256" key="3">
    <source>
        <dbReference type="ARBA" id="ARBA00023082"/>
    </source>
</evidence>
<dbReference type="SUPFAM" id="SSF88946">
    <property type="entry name" value="Sigma2 domain of RNA polymerase sigma factors"/>
    <property type="match status" value="1"/>
</dbReference>
<dbReference type="Pfam" id="PF08281">
    <property type="entry name" value="Sigma70_r4_2"/>
    <property type="match status" value="1"/>
</dbReference>
<dbReference type="InterPro" id="IPR013325">
    <property type="entry name" value="RNA_pol_sigma_r2"/>
</dbReference>
<dbReference type="EMBL" id="CAKMMW010000021">
    <property type="protein sequence ID" value="CAH1222460.1"/>
    <property type="molecule type" value="Genomic_DNA"/>
</dbReference>
<dbReference type="PANTHER" id="PTHR43133">
    <property type="entry name" value="RNA POLYMERASE ECF-TYPE SIGMA FACTO"/>
    <property type="match status" value="1"/>
</dbReference>
<dbReference type="Pfam" id="PF04542">
    <property type="entry name" value="Sigma70_r2"/>
    <property type="match status" value="1"/>
</dbReference>
<dbReference type="PANTHER" id="PTHR43133:SF8">
    <property type="entry name" value="RNA POLYMERASE SIGMA FACTOR HI_1459-RELATED"/>
    <property type="match status" value="1"/>
</dbReference>
<accession>A0ABM9CSU7</accession>
<protein>
    <recommendedName>
        <fullName evidence="10">RNA polymerase sigma factor</fullName>
    </recommendedName>
</protein>
<proteinExistence type="inferred from homology"/>
<evidence type="ECO:0000259" key="6">
    <source>
        <dbReference type="Pfam" id="PF04542"/>
    </source>
</evidence>
<keyword evidence="9" id="KW-1185">Reference proteome</keyword>
<dbReference type="InterPro" id="IPR036388">
    <property type="entry name" value="WH-like_DNA-bd_sf"/>
</dbReference>
<dbReference type="InterPro" id="IPR013324">
    <property type="entry name" value="RNA_pol_sigma_r3/r4-like"/>
</dbReference>
<feature type="domain" description="RNA polymerase sigma-70 region 2" evidence="6">
    <location>
        <begin position="3"/>
        <end position="65"/>
    </location>
</feature>
<sequence length="217" mass="24878">MDYKLLLYTYSMHVAGNRWDADDLTQDAWIKLNEALHKEPERPVTKAFLYRIVRNAWIDVQRKKRIQTVSIEAGNDAISTDASLLSRELLEQLAERLPPKMAVILLLMDIFDFKAKETAVFVEMNEATVHVTLGRARRRLKELAQKSSEQTPAHSVKTVHFDALVDAFHRRNPYDIYRAYLGLNKGGTQLTQLLTSGGQLHFTFRDPDGNLFHVVAK</sequence>
<dbReference type="Proteomes" id="UP000838821">
    <property type="component" value="Unassembled WGS sequence"/>
</dbReference>
<evidence type="ECO:0000313" key="9">
    <source>
        <dbReference type="Proteomes" id="UP000838821"/>
    </source>
</evidence>
<dbReference type="NCBIfam" id="TIGR02937">
    <property type="entry name" value="sigma70-ECF"/>
    <property type="match status" value="1"/>
</dbReference>
<dbReference type="Gene3D" id="1.10.10.10">
    <property type="entry name" value="Winged helix-like DNA-binding domain superfamily/Winged helix DNA-binding domain"/>
    <property type="match status" value="1"/>
</dbReference>
<gene>
    <name evidence="8" type="ORF">PAECIP111891_05348</name>
</gene>
<reference evidence="8" key="1">
    <citation type="submission" date="2022-01" db="EMBL/GenBank/DDBJ databases">
        <authorList>
            <person name="Criscuolo A."/>
        </authorList>
    </citation>
    <scope>NUCLEOTIDE SEQUENCE</scope>
    <source>
        <strain evidence="8">CIP111891</strain>
    </source>
</reference>
<keyword evidence="3" id="KW-0731">Sigma factor</keyword>
<keyword evidence="4" id="KW-0238">DNA-binding</keyword>
<keyword evidence="2" id="KW-0805">Transcription regulation</keyword>
<evidence type="ECO:0008006" key="10">
    <source>
        <dbReference type="Google" id="ProtNLM"/>
    </source>
</evidence>
<dbReference type="InterPro" id="IPR039425">
    <property type="entry name" value="RNA_pol_sigma-70-like"/>
</dbReference>
<comment type="similarity">
    <text evidence="1">Belongs to the sigma-70 factor family. ECF subfamily.</text>
</comment>
<evidence type="ECO:0000259" key="7">
    <source>
        <dbReference type="Pfam" id="PF08281"/>
    </source>
</evidence>
<dbReference type="SUPFAM" id="SSF88659">
    <property type="entry name" value="Sigma3 and sigma4 domains of RNA polymerase sigma factors"/>
    <property type="match status" value="1"/>
</dbReference>
<dbReference type="InterPro" id="IPR013249">
    <property type="entry name" value="RNA_pol_sigma70_r4_t2"/>
</dbReference>
<evidence type="ECO:0000256" key="2">
    <source>
        <dbReference type="ARBA" id="ARBA00023015"/>
    </source>
</evidence>
<evidence type="ECO:0000313" key="8">
    <source>
        <dbReference type="EMBL" id="CAH1222460.1"/>
    </source>
</evidence>
<dbReference type="RefSeq" id="WP_276574899.1">
    <property type="nucleotide sequence ID" value="NZ_CAKMMW010000021.1"/>
</dbReference>
<dbReference type="Gene3D" id="1.10.1740.10">
    <property type="match status" value="1"/>
</dbReference>
<evidence type="ECO:0000256" key="4">
    <source>
        <dbReference type="ARBA" id="ARBA00023125"/>
    </source>
</evidence>
<evidence type="ECO:0000256" key="1">
    <source>
        <dbReference type="ARBA" id="ARBA00010641"/>
    </source>
</evidence>